<dbReference type="Proteomes" id="UP000663873">
    <property type="component" value="Unassembled WGS sequence"/>
</dbReference>
<sequence length="31" mass="3548">MLNNNQLVHGDFNLPVAYERPPHNYSLVPPT</sequence>
<gene>
    <name evidence="1" type="ORF">UJA718_LOCUS46556</name>
    <name evidence="2" type="ORF">UJA718_LOCUS47132</name>
</gene>
<dbReference type="EMBL" id="CAJOBP010083813">
    <property type="protein sequence ID" value="CAF4923830.1"/>
    <property type="molecule type" value="Genomic_DNA"/>
</dbReference>
<reference evidence="1" key="1">
    <citation type="submission" date="2021-02" db="EMBL/GenBank/DDBJ databases">
        <authorList>
            <person name="Nowell W R."/>
        </authorList>
    </citation>
    <scope>NUCLEOTIDE SEQUENCE</scope>
</reference>
<dbReference type="EMBL" id="CAJOBP010087758">
    <property type="protein sequence ID" value="CAF4936761.1"/>
    <property type="molecule type" value="Genomic_DNA"/>
</dbReference>
<dbReference type="AlphaFoldDB" id="A0A821WCX7"/>
<evidence type="ECO:0000313" key="2">
    <source>
        <dbReference type="EMBL" id="CAF4936761.1"/>
    </source>
</evidence>
<comment type="caution">
    <text evidence="1">The sequence shown here is derived from an EMBL/GenBank/DDBJ whole genome shotgun (WGS) entry which is preliminary data.</text>
</comment>
<feature type="non-terminal residue" evidence="1">
    <location>
        <position position="31"/>
    </location>
</feature>
<keyword evidence="3" id="KW-1185">Reference proteome</keyword>
<organism evidence="1 3">
    <name type="scientific">Rotaria socialis</name>
    <dbReference type="NCBI Taxonomy" id="392032"/>
    <lineage>
        <taxon>Eukaryota</taxon>
        <taxon>Metazoa</taxon>
        <taxon>Spiralia</taxon>
        <taxon>Gnathifera</taxon>
        <taxon>Rotifera</taxon>
        <taxon>Eurotatoria</taxon>
        <taxon>Bdelloidea</taxon>
        <taxon>Philodinida</taxon>
        <taxon>Philodinidae</taxon>
        <taxon>Rotaria</taxon>
    </lineage>
</organism>
<protein>
    <submittedName>
        <fullName evidence="1">Uncharacterized protein</fullName>
    </submittedName>
</protein>
<evidence type="ECO:0000313" key="3">
    <source>
        <dbReference type="Proteomes" id="UP000663873"/>
    </source>
</evidence>
<name>A0A821WCX7_9BILA</name>
<accession>A0A821WCX7</accession>
<proteinExistence type="predicted"/>
<evidence type="ECO:0000313" key="1">
    <source>
        <dbReference type="EMBL" id="CAF4923830.1"/>
    </source>
</evidence>